<feature type="transmembrane region" description="Helical" evidence="1">
    <location>
        <begin position="50"/>
        <end position="72"/>
    </location>
</feature>
<gene>
    <name evidence="2" type="ORF">FBD94_24750</name>
</gene>
<dbReference type="Proteomes" id="UP000309594">
    <property type="component" value="Unassembled WGS sequence"/>
</dbReference>
<dbReference type="AlphaFoldDB" id="A0A4U1FZJ7"/>
<proteinExistence type="predicted"/>
<dbReference type="RefSeq" id="WP_136882208.1">
    <property type="nucleotide sequence ID" value="NZ_SWDX01000016.1"/>
</dbReference>
<dbReference type="EMBL" id="SWDX01000016">
    <property type="protein sequence ID" value="TKC55570.1"/>
    <property type="molecule type" value="Genomic_DNA"/>
</dbReference>
<evidence type="ECO:0000256" key="1">
    <source>
        <dbReference type="SAM" id="Phobius"/>
    </source>
</evidence>
<name>A0A4U1FZJ7_9SPHI</name>
<evidence type="ECO:0000313" key="3">
    <source>
        <dbReference type="Proteomes" id="UP000309594"/>
    </source>
</evidence>
<keyword evidence="1" id="KW-0472">Membrane</keyword>
<evidence type="ECO:0000313" key="2">
    <source>
        <dbReference type="EMBL" id="TKC55570.1"/>
    </source>
</evidence>
<accession>A0A4U1FZJ7</accession>
<feature type="transmembrane region" description="Helical" evidence="1">
    <location>
        <begin position="87"/>
        <end position="104"/>
    </location>
</feature>
<keyword evidence="1" id="KW-0812">Transmembrane</keyword>
<comment type="caution">
    <text evidence="2">The sequence shown here is derived from an EMBL/GenBank/DDBJ whole genome shotgun (WGS) entry which is preliminary data.</text>
</comment>
<reference evidence="2 3" key="1">
    <citation type="submission" date="2019-04" db="EMBL/GenBank/DDBJ databases">
        <title>Pedobacter sp. RP-1-16 sp. nov., isolated from Arctic soil.</title>
        <authorList>
            <person name="Dahal R.H."/>
            <person name="Kim D.-U."/>
        </authorList>
    </citation>
    <scope>NUCLEOTIDE SEQUENCE [LARGE SCALE GENOMIC DNA]</scope>
    <source>
        <strain evidence="2 3">RP-1-16</strain>
    </source>
</reference>
<sequence length="123" mass="14545">MMKKYSEEDIEKLVFNALSTPPEEGLRMDFSAKVRNKLQHQLQRKNRIRFYGGWAFIFISAMAVLFLGLLFLDKAYGTHITKSITEHKWIFILTFPLLFLIQYLDHITIKKNPFRETSTSENK</sequence>
<organism evidence="2 3">
    <name type="scientific">Pedobacter hiemivivus</name>
    <dbReference type="NCBI Taxonomy" id="2530454"/>
    <lineage>
        <taxon>Bacteria</taxon>
        <taxon>Pseudomonadati</taxon>
        <taxon>Bacteroidota</taxon>
        <taxon>Sphingobacteriia</taxon>
        <taxon>Sphingobacteriales</taxon>
        <taxon>Sphingobacteriaceae</taxon>
        <taxon>Pedobacter</taxon>
    </lineage>
</organism>
<keyword evidence="1" id="KW-1133">Transmembrane helix</keyword>
<protein>
    <submittedName>
        <fullName evidence="2">Uncharacterized protein</fullName>
    </submittedName>
</protein>